<dbReference type="PANTHER" id="PTHR32518">
    <property type="match status" value="1"/>
</dbReference>
<dbReference type="FunFam" id="3.90.190.10:FF:000205">
    <property type="entry name" value="Uncharacterized protein"/>
    <property type="match status" value="1"/>
</dbReference>
<evidence type="ECO:0000256" key="3">
    <source>
        <dbReference type="ARBA" id="ARBA00022840"/>
    </source>
</evidence>
<dbReference type="InterPro" id="IPR017441">
    <property type="entry name" value="Protein_kinase_ATP_BS"/>
</dbReference>
<proteinExistence type="predicted"/>
<keyword evidence="5" id="KW-0119">Carbohydrate metabolism</keyword>
<feature type="compositionally biased region" description="Polar residues" evidence="7">
    <location>
        <begin position="104"/>
        <end position="114"/>
    </location>
</feature>
<feature type="domain" description="Protein kinase" evidence="8">
    <location>
        <begin position="160"/>
        <end position="518"/>
    </location>
</feature>
<feature type="binding site" evidence="6">
    <location>
        <position position="189"/>
    </location>
    <ligand>
        <name>ATP</name>
        <dbReference type="ChEBI" id="CHEBI:30616"/>
    </ligand>
</feature>
<evidence type="ECO:0000256" key="5">
    <source>
        <dbReference type="ARBA" id="ARBA00023277"/>
    </source>
</evidence>
<dbReference type="PROSITE" id="PS50056">
    <property type="entry name" value="TYR_PHOSPHATASE_2"/>
    <property type="match status" value="1"/>
</dbReference>
<evidence type="ECO:0000256" key="7">
    <source>
        <dbReference type="SAM" id="MobiDB-lite"/>
    </source>
</evidence>
<dbReference type="GO" id="GO:0044042">
    <property type="term" value="P:glucan metabolic process"/>
    <property type="evidence" value="ECO:0007669"/>
    <property type="project" value="UniProtKB-ARBA"/>
</dbReference>
<evidence type="ECO:0000256" key="4">
    <source>
        <dbReference type="ARBA" id="ARBA00022912"/>
    </source>
</evidence>
<feature type="compositionally biased region" description="Polar residues" evidence="7">
    <location>
        <begin position="122"/>
        <end position="134"/>
    </location>
</feature>
<dbReference type="InterPro" id="IPR000387">
    <property type="entry name" value="Tyr_Pase_dom"/>
</dbReference>
<dbReference type="GO" id="GO:0005737">
    <property type="term" value="C:cytoplasm"/>
    <property type="evidence" value="ECO:0007669"/>
    <property type="project" value="UniProtKB-ARBA"/>
</dbReference>
<dbReference type="FunFam" id="2.60.40.10:FF:000552">
    <property type="entry name" value="Related to glucoamylase"/>
    <property type="match status" value="1"/>
</dbReference>
<dbReference type="InterPro" id="IPR008271">
    <property type="entry name" value="Ser/Thr_kinase_AS"/>
</dbReference>
<feature type="region of interest" description="Disordered" evidence="7">
    <location>
        <begin position="101"/>
        <end position="134"/>
    </location>
</feature>
<evidence type="ECO:0000256" key="1">
    <source>
        <dbReference type="ARBA" id="ARBA00022741"/>
    </source>
</evidence>
<name>A0A8S1W4P4_9CILI</name>
<evidence type="ECO:0000256" key="6">
    <source>
        <dbReference type="PROSITE-ProRule" id="PRU10141"/>
    </source>
</evidence>
<evidence type="ECO:0000313" key="13">
    <source>
        <dbReference type="Proteomes" id="UP000689195"/>
    </source>
</evidence>
<dbReference type="GO" id="GO:0004721">
    <property type="term" value="F:phosphoprotein phosphatase activity"/>
    <property type="evidence" value="ECO:0007669"/>
    <property type="project" value="UniProtKB-KW"/>
</dbReference>
<dbReference type="SMART" id="SM00220">
    <property type="entry name" value="S_TKc"/>
    <property type="match status" value="1"/>
</dbReference>
<feature type="domain" description="CBM20" evidence="11">
    <location>
        <begin position="532"/>
        <end position="643"/>
    </location>
</feature>
<dbReference type="Pfam" id="PF00069">
    <property type="entry name" value="Pkinase"/>
    <property type="match status" value="1"/>
</dbReference>
<gene>
    <name evidence="12" type="ORF">PPENT_87.1.T0800138</name>
</gene>
<dbReference type="Pfam" id="PF00782">
    <property type="entry name" value="DSPc"/>
    <property type="match status" value="1"/>
</dbReference>
<feature type="domain" description="Tyrosine specific protein phosphatases" evidence="10">
    <location>
        <begin position="899"/>
        <end position="964"/>
    </location>
</feature>
<dbReference type="SMART" id="SM01065">
    <property type="entry name" value="CBM_2"/>
    <property type="match status" value="2"/>
</dbReference>
<dbReference type="InterPro" id="IPR020422">
    <property type="entry name" value="TYR_PHOSPHATASE_DUAL_dom"/>
</dbReference>
<dbReference type="Proteomes" id="UP000689195">
    <property type="component" value="Unassembled WGS sequence"/>
</dbReference>
<dbReference type="PROSITE" id="PS50054">
    <property type="entry name" value="TYR_PHOSPHATASE_DUAL"/>
    <property type="match status" value="1"/>
</dbReference>
<dbReference type="PROSITE" id="PS00108">
    <property type="entry name" value="PROTEIN_KINASE_ST"/>
    <property type="match status" value="1"/>
</dbReference>
<keyword evidence="3 6" id="KW-0067">ATP-binding</keyword>
<organism evidence="12 13">
    <name type="scientific">Paramecium pentaurelia</name>
    <dbReference type="NCBI Taxonomy" id="43138"/>
    <lineage>
        <taxon>Eukaryota</taxon>
        <taxon>Sar</taxon>
        <taxon>Alveolata</taxon>
        <taxon>Ciliophora</taxon>
        <taxon>Intramacronucleata</taxon>
        <taxon>Oligohymenophorea</taxon>
        <taxon>Peniculida</taxon>
        <taxon>Parameciidae</taxon>
        <taxon>Paramecium</taxon>
    </lineage>
</organism>
<dbReference type="PROSITE" id="PS00107">
    <property type="entry name" value="PROTEIN_KINASE_ATP"/>
    <property type="match status" value="1"/>
</dbReference>
<dbReference type="InterPro" id="IPR000340">
    <property type="entry name" value="Dual-sp_phosphatase_cat-dom"/>
</dbReference>
<dbReference type="FunFam" id="2.60.40.10:FF:002818">
    <property type="entry name" value="Uncharacterized protein"/>
    <property type="match status" value="1"/>
</dbReference>
<dbReference type="EMBL" id="CAJJDO010000080">
    <property type="protein sequence ID" value="CAD8183215.1"/>
    <property type="molecule type" value="Genomic_DNA"/>
</dbReference>
<evidence type="ECO:0000259" key="11">
    <source>
        <dbReference type="PROSITE" id="PS51166"/>
    </source>
</evidence>
<keyword evidence="13" id="KW-1185">Reference proteome</keyword>
<dbReference type="SMART" id="SM00195">
    <property type="entry name" value="DSPc"/>
    <property type="match status" value="1"/>
</dbReference>
<keyword evidence="1 6" id="KW-0547">Nucleotide-binding</keyword>
<feature type="region of interest" description="Disordered" evidence="7">
    <location>
        <begin position="1"/>
        <end position="30"/>
    </location>
</feature>
<evidence type="ECO:0000256" key="2">
    <source>
        <dbReference type="ARBA" id="ARBA00022801"/>
    </source>
</evidence>
<dbReference type="InterPro" id="IPR045204">
    <property type="entry name" value="DSP_laforin-like"/>
</dbReference>
<dbReference type="PANTHER" id="PTHR32518:SF3">
    <property type="entry name" value="4-ALPHA-GLUCANOTRANSFERASE"/>
    <property type="match status" value="1"/>
</dbReference>
<dbReference type="InterPro" id="IPR000719">
    <property type="entry name" value="Prot_kinase_dom"/>
</dbReference>
<evidence type="ECO:0000259" key="10">
    <source>
        <dbReference type="PROSITE" id="PS50056"/>
    </source>
</evidence>
<dbReference type="PROSITE" id="PS51166">
    <property type="entry name" value="CBM20"/>
    <property type="match status" value="1"/>
</dbReference>
<dbReference type="CDD" id="cd14526">
    <property type="entry name" value="DSP_laforin-like"/>
    <property type="match status" value="1"/>
</dbReference>
<dbReference type="AlphaFoldDB" id="A0A8S1W4P4"/>
<dbReference type="Pfam" id="PF00686">
    <property type="entry name" value="CBM_20"/>
    <property type="match status" value="2"/>
</dbReference>
<dbReference type="PROSITE" id="PS50011">
    <property type="entry name" value="PROTEIN_KINASE_DOM"/>
    <property type="match status" value="1"/>
</dbReference>
<accession>A0A8S1W4P4</accession>
<dbReference type="GO" id="GO:0019203">
    <property type="term" value="F:carbohydrate phosphatase activity"/>
    <property type="evidence" value="ECO:0007669"/>
    <property type="project" value="InterPro"/>
</dbReference>
<keyword evidence="4" id="KW-0904">Protein phosphatase</keyword>
<keyword evidence="2" id="KW-0378">Hydrolase</keyword>
<evidence type="ECO:0000259" key="9">
    <source>
        <dbReference type="PROSITE" id="PS50054"/>
    </source>
</evidence>
<dbReference type="GO" id="GO:0004672">
    <property type="term" value="F:protein kinase activity"/>
    <property type="evidence" value="ECO:0007669"/>
    <property type="project" value="InterPro"/>
</dbReference>
<comment type="caution">
    <text evidence="12">The sequence shown here is derived from an EMBL/GenBank/DDBJ whole genome shotgun (WGS) entry which is preliminary data.</text>
</comment>
<feature type="domain" description="Tyrosine-protein phosphatase" evidence="9">
    <location>
        <begin position="818"/>
        <end position="975"/>
    </location>
</feature>
<evidence type="ECO:0000259" key="8">
    <source>
        <dbReference type="PROSITE" id="PS50011"/>
    </source>
</evidence>
<evidence type="ECO:0000313" key="12">
    <source>
        <dbReference type="EMBL" id="CAD8183215.1"/>
    </source>
</evidence>
<dbReference type="GO" id="GO:2001070">
    <property type="term" value="F:starch binding"/>
    <property type="evidence" value="ECO:0007669"/>
    <property type="project" value="InterPro"/>
</dbReference>
<dbReference type="GO" id="GO:0005524">
    <property type="term" value="F:ATP binding"/>
    <property type="evidence" value="ECO:0007669"/>
    <property type="project" value="UniProtKB-UniRule"/>
</dbReference>
<sequence>MHQRVLANESPYHRQIYGRPRLQSQDPGRRVLTETDTKTNISRKFTKFDFDSVLTIRTSKGSKKFKPQRFEVKPIKTEVDSDLETYQRMVLAKMKEKNILPKQRSLSNATPQQKSQDRYASLDSQNRINNKQTQNVHPKILWDMSEEEWQQFGDRFPQHFEKKKLLGRGGFSLVWLGEHKRTKEKFAIKQILSTNTHQSHMKEIWFGIHFFQDGQPKKQFTNFPGCKNLVRFLTYDIKPQDTWIFQEICGESLGNQLYDLKGKNVNNERMYRLTHKPLYNTFRKDQTELKKLIRELAQALDLLQDQRIVHSDLKTENILVKKIKNENDLHELTQVKLIDYGSSFPFDDLKQFSMATPEYMCPEILNYILYENQMNYRPCLMKYLRNYKKPWVIDVWSLGCVVLEIISGIPLWMSLKTIVTKNGKEVIDYGLFAVKGRVFDKIIDRQMEDQKLIIRFDLSQKKCQTQIQRKDYPQSKQLNTYPPKKNTLQLNDLYYQQFKNPHLYELNLKIILDVLNFFNQYIMNSVSTNTSLTDIRVVKIYFKIHYNTEYGQAIYLCGDDERLGFWDSTKAIRLQWNENNEWTTCLRLPRICKKFEYKFLVNDYHNPSSEKEIWEPGENRIITKHLLLNGKKGEYFNQEYWGYRTIKLKLNHNLQLGERMMIIGSIPEIGSWKTPVLMKQQQKIDILTQEPIQQWSISFIVNPLNFYFRYYYVIRNDESGNMIWERGNGRYLKTADLSSLRQVLDQFALHPIKVKTQIYTAFQTKSQHKNGSFSATKIPKQKIKTNSQGYQFADKEPSFFYYEEFGRLNKLDWNFVVQFQTYEINENIVIGPYPQNEQDILLLKNKQVKAVLNLQTRLDMFHRGVNWEQIVDAYKRQNIVMKNYQIFDMDAADFEKKSNKAVQILKKLINEYEYVYVHCTAGIGRAPSIVVLYLSSILQYDLKEAIEFVKQKRQQFYVNYSMLKKSLQKTLVFNHGLGYQNLAQTL</sequence>
<dbReference type="InterPro" id="IPR002044">
    <property type="entry name" value="CBM20"/>
</dbReference>
<reference evidence="12" key="1">
    <citation type="submission" date="2021-01" db="EMBL/GenBank/DDBJ databases">
        <authorList>
            <consortium name="Genoscope - CEA"/>
            <person name="William W."/>
        </authorList>
    </citation>
    <scope>NUCLEOTIDE SEQUENCE</scope>
</reference>
<protein>
    <submittedName>
        <fullName evidence="12">Uncharacterized protein</fullName>
    </submittedName>
</protein>